<evidence type="ECO:0000256" key="2">
    <source>
        <dbReference type="SAM" id="SignalP"/>
    </source>
</evidence>
<keyword evidence="1" id="KW-0812">Transmembrane</keyword>
<dbReference type="EMBL" id="GHWJ01010450">
    <property type="protein sequence ID" value="NOV43187.1"/>
    <property type="molecule type" value="Transcribed_RNA"/>
</dbReference>
<evidence type="ECO:0000256" key="1">
    <source>
        <dbReference type="SAM" id="Phobius"/>
    </source>
</evidence>
<feature type="transmembrane region" description="Helical" evidence="1">
    <location>
        <begin position="6"/>
        <end position="32"/>
    </location>
</feature>
<protein>
    <submittedName>
        <fullName evidence="3">Putative secreted protein</fullName>
    </submittedName>
</protein>
<organism evidence="3">
    <name type="scientific">Rhipicephalus microplus</name>
    <name type="common">Cattle tick</name>
    <name type="synonym">Boophilus microplus</name>
    <dbReference type="NCBI Taxonomy" id="6941"/>
    <lineage>
        <taxon>Eukaryota</taxon>
        <taxon>Metazoa</taxon>
        <taxon>Ecdysozoa</taxon>
        <taxon>Arthropoda</taxon>
        <taxon>Chelicerata</taxon>
        <taxon>Arachnida</taxon>
        <taxon>Acari</taxon>
        <taxon>Parasitiformes</taxon>
        <taxon>Ixodida</taxon>
        <taxon>Ixodoidea</taxon>
        <taxon>Ixodidae</taxon>
        <taxon>Rhipicephalinae</taxon>
        <taxon>Rhipicephalus</taxon>
        <taxon>Boophilus</taxon>
    </lineage>
</organism>
<keyword evidence="1" id="KW-1133">Transmembrane helix</keyword>
<keyword evidence="1" id="KW-0472">Membrane</keyword>
<keyword evidence="2" id="KW-0732">Signal</keyword>
<sequence>MFCFFFFFFFSVWNALPACLCPFAIFLFFYFLKPPLYLSCPLSDSYFCITAWYKQTGYEHQANLPLYPLHLFLSHSLAAHVTG</sequence>
<dbReference type="AlphaFoldDB" id="A0A6M2DE22"/>
<evidence type="ECO:0000313" key="3">
    <source>
        <dbReference type="EMBL" id="NOV43187.1"/>
    </source>
</evidence>
<feature type="signal peptide" evidence="2">
    <location>
        <begin position="1"/>
        <end position="15"/>
    </location>
</feature>
<reference evidence="3" key="1">
    <citation type="submission" date="2019-09" db="EMBL/GenBank/DDBJ databases">
        <title>Organ-specific transcriptomic study of the physiology of the cattle tick, Rhipicephalus microplus.</title>
        <authorList>
            <person name="Tirloni L."/>
            <person name="Braz G."/>
            <person name="Gandara A.C.P."/>
            <person name="Sabadin G.A."/>
            <person name="da Silva R.M."/>
            <person name="Guizzo M.G."/>
            <person name="Machado J.A."/>
            <person name="Costa E.P."/>
            <person name="Gomes H.F."/>
            <person name="Moraes J."/>
            <person name="Mota M.B.S."/>
            <person name="Mesquita R.D."/>
            <person name="Alvarenga P.H."/>
            <person name="Alves F."/>
            <person name="Seixas A."/>
            <person name="da Fonseca R.N."/>
            <person name="Fogaca A."/>
            <person name="Logullo C."/>
            <person name="Tanaka A."/>
            <person name="Daffre S."/>
            <person name="Termignoni C."/>
            <person name="Vaz I.S.Jr."/>
            <person name="Oliveira P.L."/>
            <person name="Ribeiro J.M."/>
        </authorList>
    </citation>
    <scope>NUCLEOTIDE SEQUENCE</scope>
    <source>
        <strain evidence="3">Porto Alegre</strain>
    </source>
</reference>
<name>A0A6M2DE22_RHIMP</name>
<proteinExistence type="predicted"/>
<feature type="chain" id="PRO_5026678514" evidence="2">
    <location>
        <begin position="16"/>
        <end position="83"/>
    </location>
</feature>
<accession>A0A6M2DE22</accession>